<keyword evidence="4 7" id="KW-0808">Transferase</keyword>
<dbReference type="EMBL" id="FOYM01000030">
    <property type="protein sequence ID" value="SFR14229.1"/>
    <property type="molecule type" value="Genomic_DNA"/>
</dbReference>
<dbReference type="Proteomes" id="UP000199584">
    <property type="component" value="Unassembled WGS sequence"/>
</dbReference>
<evidence type="ECO:0000256" key="1">
    <source>
        <dbReference type="ARBA" id="ARBA00004776"/>
    </source>
</evidence>
<dbReference type="PANTHER" id="PTHR43179">
    <property type="entry name" value="RHAMNOSYLTRANSFERASE WBBL"/>
    <property type="match status" value="1"/>
</dbReference>
<dbReference type="InterPro" id="IPR029044">
    <property type="entry name" value="Nucleotide-diphossugar_trans"/>
</dbReference>
<dbReference type="Gene3D" id="3.90.550.10">
    <property type="entry name" value="Spore Coat Polysaccharide Biosynthesis Protein SpsA, Chain A"/>
    <property type="match status" value="1"/>
</dbReference>
<evidence type="ECO:0000256" key="3">
    <source>
        <dbReference type="ARBA" id="ARBA00022676"/>
    </source>
</evidence>
<dbReference type="Pfam" id="PF00535">
    <property type="entry name" value="Glycos_transf_2"/>
    <property type="match status" value="1"/>
</dbReference>
<proteinExistence type="inferred from homology"/>
<evidence type="ECO:0000256" key="2">
    <source>
        <dbReference type="ARBA" id="ARBA00006739"/>
    </source>
</evidence>
<name>A0A1I6E929_9FIRM</name>
<dbReference type="InterPro" id="IPR001173">
    <property type="entry name" value="Glyco_trans_2-like"/>
</dbReference>
<sequence>MKPFYKVCAVILTYGERKYLLEQVIDSLMRQTYPLNKIIIVDNAADKKTGEFLSNLARFNSKISIIYLNENTGSAKGYKIGIKEACKIACDYVWLLDDDNMPEDNALEELICAWDALHVNSLNTITALLSLRLDRKQYVKVAEGGSVKKYFGKQNSFLGFHLVDIPSKLINKIAVSFQKSNVKQVQLANINLKNVDVPYAPYGGLFLHKNIIDYIGYPDENFYLYSDDHDFTYRITQLGGRIALIPSSKIIDIDKSWHIERGNKLSFIPQFIKKINENNMFRIYYSIRNRIYFEKNNVVNNLFIYYLNTFIYSFWVSLVSIFGVIISPKNQFAKILLVYYISVKDGLFGKLGKRNDWGFNYKN</sequence>
<keyword evidence="3" id="KW-0328">Glycosyltransferase</keyword>
<dbReference type="OrthoDB" id="525353at2"/>
<keyword evidence="5" id="KW-0812">Transmembrane</keyword>
<reference evidence="8" key="1">
    <citation type="submission" date="2016-10" db="EMBL/GenBank/DDBJ databases">
        <authorList>
            <person name="Varghese N."/>
            <person name="Submissions S."/>
        </authorList>
    </citation>
    <scope>NUCLEOTIDE SEQUENCE [LARGE SCALE GENOMIC DNA]</scope>
    <source>
        <strain evidence="8">DSM 3669</strain>
    </source>
</reference>
<dbReference type="AlphaFoldDB" id="A0A1I6E929"/>
<evidence type="ECO:0000313" key="7">
    <source>
        <dbReference type="EMBL" id="SFR14229.1"/>
    </source>
</evidence>
<dbReference type="STRING" id="39060.SAMN05660706_13034"/>
<dbReference type="GO" id="GO:0016757">
    <property type="term" value="F:glycosyltransferase activity"/>
    <property type="evidence" value="ECO:0007669"/>
    <property type="project" value="UniProtKB-KW"/>
</dbReference>
<evidence type="ECO:0000313" key="8">
    <source>
        <dbReference type="Proteomes" id="UP000199584"/>
    </source>
</evidence>
<keyword evidence="5" id="KW-0472">Membrane</keyword>
<evidence type="ECO:0000256" key="5">
    <source>
        <dbReference type="SAM" id="Phobius"/>
    </source>
</evidence>
<evidence type="ECO:0000259" key="6">
    <source>
        <dbReference type="Pfam" id="PF00535"/>
    </source>
</evidence>
<accession>A0A1I6E929</accession>
<keyword evidence="5" id="KW-1133">Transmembrane helix</keyword>
<protein>
    <submittedName>
        <fullName evidence="7">Glycosyltransferase, GT2 family</fullName>
    </submittedName>
</protein>
<evidence type="ECO:0000256" key="4">
    <source>
        <dbReference type="ARBA" id="ARBA00022679"/>
    </source>
</evidence>
<organism evidence="7 8">
    <name type="scientific">Desulfoscipio geothermicus DSM 3669</name>
    <dbReference type="NCBI Taxonomy" id="1121426"/>
    <lineage>
        <taxon>Bacteria</taxon>
        <taxon>Bacillati</taxon>
        <taxon>Bacillota</taxon>
        <taxon>Clostridia</taxon>
        <taxon>Eubacteriales</taxon>
        <taxon>Desulfallaceae</taxon>
        <taxon>Desulfoscipio</taxon>
    </lineage>
</organism>
<gene>
    <name evidence="7" type="ORF">SAMN05660706_13034</name>
</gene>
<comment type="similarity">
    <text evidence="2">Belongs to the glycosyltransferase 2 family.</text>
</comment>
<comment type="pathway">
    <text evidence="1">Cell wall biogenesis; cell wall polysaccharide biosynthesis.</text>
</comment>
<feature type="transmembrane region" description="Helical" evidence="5">
    <location>
        <begin position="303"/>
        <end position="326"/>
    </location>
</feature>
<dbReference type="SUPFAM" id="SSF53448">
    <property type="entry name" value="Nucleotide-diphospho-sugar transferases"/>
    <property type="match status" value="1"/>
</dbReference>
<dbReference type="PANTHER" id="PTHR43179:SF12">
    <property type="entry name" value="GALACTOFURANOSYLTRANSFERASE GLFT2"/>
    <property type="match status" value="1"/>
</dbReference>
<keyword evidence="8" id="KW-1185">Reference proteome</keyword>
<dbReference type="RefSeq" id="WP_092486394.1">
    <property type="nucleotide sequence ID" value="NZ_FOYM01000030.1"/>
</dbReference>
<feature type="domain" description="Glycosyltransferase 2-like" evidence="6">
    <location>
        <begin position="9"/>
        <end position="116"/>
    </location>
</feature>